<feature type="signal peptide" evidence="1">
    <location>
        <begin position="1"/>
        <end position="23"/>
    </location>
</feature>
<dbReference type="RefSeq" id="WP_267781482.1">
    <property type="nucleotide sequence ID" value="NZ_CP113089.1"/>
</dbReference>
<dbReference type="KEGG" id="mdb:OVN18_01365"/>
<evidence type="ECO:0000256" key="1">
    <source>
        <dbReference type="SAM" id="SignalP"/>
    </source>
</evidence>
<evidence type="ECO:0000313" key="2">
    <source>
        <dbReference type="EMBL" id="WAB81696.1"/>
    </source>
</evidence>
<dbReference type="EMBL" id="CP113089">
    <property type="protein sequence ID" value="WAB81696.1"/>
    <property type="molecule type" value="Genomic_DNA"/>
</dbReference>
<dbReference type="PROSITE" id="PS51257">
    <property type="entry name" value="PROKAR_LIPOPROTEIN"/>
    <property type="match status" value="1"/>
</dbReference>
<gene>
    <name evidence="2" type="ORF">OVN18_01365</name>
</gene>
<evidence type="ECO:0000313" key="3">
    <source>
        <dbReference type="Proteomes" id="UP001164706"/>
    </source>
</evidence>
<evidence type="ECO:0008006" key="4">
    <source>
        <dbReference type="Google" id="ProtNLM"/>
    </source>
</evidence>
<feature type="chain" id="PRO_5039022251" description="GerMN domain-containing protein" evidence="1">
    <location>
        <begin position="24"/>
        <end position="163"/>
    </location>
</feature>
<organism evidence="2 3">
    <name type="scientific">Microcella daejeonensis</name>
    <dbReference type="NCBI Taxonomy" id="2994971"/>
    <lineage>
        <taxon>Bacteria</taxon>
        <taxon>Bacillati</taxon>
        <taxon>Actinomycetota</taxon>
        <taxon>Actinomycetes</taxon>
        <taxon>Micrococcales</taxon>
        <taxon>Microbacteriaceae</taxon>
        <taxon>Microcella</taxon>
    </lineage>
</organism>
<accession>A0A9E8S9N3</accession>
<keyword evidence="1" id="KW-0732">Signal</keyword>
<dbReference type="Proteomes" id="UP001164706">
    <property type="component" value="Chromosome"/>
</dbReference>
<keyword evidence="3" id="KW-1185">Reference proteome</keyword>
<protein>
    <recommendedName>
        <fullName evidence="4">GerMN domain-containing protein</fullName>
    </recommendedName>
</protein>
<sequence>MSRKRVAALLATGMLLLTLAACAPFGSGPDRDAEAIAVVERAVSEALPYANGAYVTTATSGPGNRTMLVRLYLDVADPGTLTDTVHRAAGAVRASIPRDILQLTLEAVEGDRPPQPPRGVEQVVDLRFVAEELGLEARSVVDGRLIFSRDYLEDRYGAANDVD</sequence>
<proteinExistence type="predicted"/>
<dbReference type="AlphaFoldDB" id="A0A9E8S9N3"/>
<reference evidence="2" key="1">
    <citation type="submission" date="2022-11" db="EMBL/GenBank/DDBJ databases">
        <title>Description of Microcella daejonensis nov. sp, isolated from riverside soil.</title>
        <authorList>
            <person name="Molina K.M."/>
            <person name="Kim S.B."/>
        </authorList>
    </citation>
    <scope>NUCLEOTIDE SEQUENCE</scope>
    <source>
        <strain evidence="2">MMS21-STM12</strain>
    </source>
</reference>
<name>A0A9E8S9N3_9MICO</name>